<comment type="caution">
    <text evidence="3">The sequence shown here is derived from an EMBL/GenBank/DDBJ whole genome shotgun (WGS) entry which is preliminary data.</text>
</comment>
<keyword evidence="2" id="KW-0472">Membrane</keyword>
<feature type="compositionally biased region" description="Acidic residues" evidence="1">
    <location>
        <begin position="1015"/>
        <end position="1040"/>
    </location>
</feature>
<keyword evidence="2" id="KW-1133">Transmembrane helix</keyword>
<dbReference type="EMBL" id="QZBT01000127">
    <property type="protein sequence ID" value="THZ80488.1"/>
    <property type="molecule type" value="Genomic_DNA"/>
</dbReference>
<evidence type="ECO:0000313" key="3">
    <source>
        <dbReference type="EMBL" id="THZ80488.1"/>
    </source>
</evidence>
<dbReference type="AlphaFoldDB" id="A0A4S9XL98"/>
<gene>
    <name evidence="3" type="ORF">D6C84_07417</name>
</gene>
<dbReference type="Proteomes" id="UP000310039">
    <property type="component" value="Unassembled WGS sequence"/>
</dbReference>
<feature type="region of interest" description="Disordered" evidence="1">
    <location>
        <begin position="660"/>
        <end position="709"/>
    </location>
</feature>
<evidence type="ECO:0000256" key="1">
    <source>
        <dbReference type="SAM" id="MobiDB-lite"/>
    </source>
</evidence>
<accession>A0A4S9XL98</accession>
<organism evidence="3 4">
    <name type="scientific">Aureobasidium pullulans</name>
    <name type="common">Black yeast</name>
    <name type="synonym">Pullularia pullulans</name>
    <dbReference type="NCBI Taxonomy" id="5580"/>
    <lineage>
        <taxon>Eukaryota</taxon>
        <taxon>Fungi</taxon>
        <taxon>Dikarya</taxon>
        <taxon>Ascomycota</taxon>
        <taxon>Pezizomycotina</taxon>
        <taxon>Dothideomycetes</taxon>
        <taxon>Dothideomycetidae</taxon>
        <taxon>Dothideales</taxon>
        <taxon>Saccotheciaceae</taxon>
        <taxon>Aureobasidium</taxon>
    </lineage>
</organism>
<dbReference type="PANTHER" id="PTHR35179:SF2">
    <property type="entry name" value="START DOMAIN-CONTAINING PROTEIN"/>
    <property type="match status" value="1"/>
</dbReference>
<feature type="compositionally biased region" description="Basic and acidic residues" evidence="1">
    <location>
        <begin position="660"/>
        <end position="672"/>
    </location>
</feature>
<keyword evidence="2" id="KW-0812">Transmembrane</keyword>
<sequence length="1061" mass="119476">MPMLASKYNVPMPAFSYNVTREYPYKWFTPVAIVGGVFLTMLFSFINFFSNAYIMVSVTTNDPSNVEHSGGLLARFLASRFQPSCEDVVIPVGSYFYTNQTGLSYQLSAVSEQSHSPSTSLPALAYHNAPLTCQFNPVTVIFQTWYDRSPRGILTSAWGAEATCSIACFFNSSSNVEVKIDLQTRYDASAAIPGVSAFMRADPKSLASLYWSQQLLLAFWEETVTTMADQTRIHKSESSGPRYNLSYGFVNLIASNEDIKDQRFFGPASWVFSAPDDGQPYVNQSNISYNSVIKNGKWPDVWSPVDRLGKALLSAARIDLGQPEALYAESSMIADLDSLRFWTKNFSTIKNQSAGREDLVKTIIVHDGSISGDGVKGKVEISGFEDMASYNWIKTSVPTASLGHKLSPYGTPLSTSGSTSLVALPEKQPGTPLQWSPPISGQIKLSLGPKTSYRDYEHSRGPKYRMEDSVRCVTTADRGFISSDVDIFVSEHTLKRLIKFVQGDATIFRLLVQKVNDTLFLAEKDKEAQTDLNLGRSFQSAYMKWSNGLTESLSHQRFVRYDFDGLQCLVRFEADGCLTETDRLMAAALISDLVHADSSVEPPPPALQINLHASTLALASAFCSELSEPPAAVSGRVVAGEAPTPEYYWSQAEALAEEAGRKQRIADEERARKAQSFTNLRNPQRQSRQLYQRPPPKPPIPASTKQSATSPVIQHNLYLKQYPLMRFRSITEAELSVIREHLNMAEGEFQRALWLYYNPQGPATESRSENPASLLYRLIADTKTKHRQAKRYLVLCSNDYDMTLRLHAAKKEYFREKRLHRDFKKVPGNEARYLRIFKQKEKEHEAKVHRSQVARQKEKDKMAPHSALCILHCAPEKSSSTPVKLSDDESIRLWITRIPSVITAYYDTKATVSSITYADTRSQVRDWESNNQDTLTKLSTLLKDIKQTLAESEKSKVVLHIVEKHKMEIREAGKEEKDVLSEYMTNTWLNHARDEEPEEDASNMLNATTFNSIADEVEEEEEGEAEEEEQEQEYVSDESSDWSREYEDSDDDEGDGLDKKK</sequence>
<evidence type="ECO:0000313" key="4">
    <source>
        <dbReference type="Proteomes" id="UP000310039"/>
    </source>
</evidence>
<feature type="transmembrane region" description="Helical" evidence="2">
    <location>
        <begin position="27"/>
        <end position="49"/>
    </location>
</feature>
<proteinExistence type="predicted"/>
<name>A0A4S9XL98_AURPU</name>
<reference evidence="3 4" key="1">
    <citation type="submission" date="2018-10" db="EMBL/GenBank/DDBJ databases">
        <title>Fifty Aureobasidium pullulans genomes reveal a recombining polyextremotolerant generalist.</title>
        <authorList>
            <person name="Gostincar C."/>
            <person name="Turk M."/>
            <person name="Zajc J."/>
            <person name="Gunde-Cimerman N."/>
        </authorList>
    </citation>
    <scope>NUCLEOTIDE SEQUENCE [LARGE SCALE GENOMIC DNA]</scope>
    <source>
        <strain evidence="3 4">EXF-3403</strain>
    </source>
</reference>
<feature type="compositionally biased region" description="Polar residues" evidence="1">
    <location>
        <begin position="675"/>
        <end position="690"/>
    </location>
</feature>
<dbReference type="PANTHER" id="PTHR35179">
    <property type="entry name" value="PROTEIN CBG02620"/>
    <property type="match status" value="1"/>
</dbReference>
<feature type="region of interest" description="Disordered" evidence="1">
    <location>
        <begin position="1008"/>
        <end position="1061"/>
    </location>
</feature>
<protein>
    <submittedName>
        <fullName evidence="3">Uncharacterized protein</fullName>
    </submittedName>
</protein>
<evidence type="ECO:0000256" key="2">
    <source>
        <dbReference type="SAM" id="Phobius"/>
    </source>
</evidence>